<evidence type="ECO:0008006" key="4">
    <source>
        <dbReference type="Google" id="ProtNLM"/>
    </source>
</evidence>
<name>A0ABD2LHM3_9BILA</name>
<dbReference type="Proteomes" id="UP001620626">
    <property type="component" value="Unassembled WGS sequence"/>
</dbReference>
<dbReference type="EMBL" id="JBICBT010000409">
    <property type="protein sequence ID" value="KAL3114725.1"/>
    <property type="molecule type" value="Genomic_DNA"/>
</dbReference>
<sequence length="349" mass="40326">MHLLLVLFASFTVCSGMRRRGNLSDKASSSNSATALITPTTLPEQLEPVKIRVSYADDENVPGHVFVIIGDYEFDLFRTGSRRRKFLFDNDDQLEASDKKKALPFKDDGLFVAPAKAEKVFFEMAERFWFEYDYNQANCLDYVFNFVNALFDGKGPKKEMWPDNFTYFDKDMFKEYDKNYQTCKALGLPCEERQPLSALDRLPIVLPEIPMIKIDLDLQKNCELEDYVLKLSIKNLTGDGTSKFVLQHCTGRFRDQVEWRHDFKNRIVVETVPEKITENGKNINLEFVLKAFSCKIDGTNAKKTFITNFLLMNETKTNYIKPKNVCHSHQLVLNLINGKGFRLKNRKAV</sequence>
<reference evidence="2 3" key="1">
    <citation type="submission" date="2024-10" db="EMBL/GenBank/DDBJ databases">
        <authorList>
            <person name="Kim D."/>
        </authorList>
    </citation>
    <scope>NUCLEOTIDE SEQUENCE [LARGE SCALE GENOMIC DNA]</scope>
    <source>
        <strain evidence="2">BH-2024</strain>
    </source>
</reference>
<feature type="signal peptide" evidence="1">
    <location>
        <begin position="1"/>
        <end position="16"/>
    </location>
</feature>
<comment type="caution">
    <text evidence="2">The sequence shown here is derived from an EMBL/GenBank/DDBJ whole genome shotgun (WGS) entry which is preliminary data.</text>
</comment>
<keyword evidence="3" id="KW-1185">Reference proteome</keyword>
<accession>A0ABD2LHM3</accession>
<gene>
    <name evidence="2" type="ORF">niasHT_019046</name>
</gene>
<proteinExistence type="predicted"/>
<keyword evidence="1" id="KW-0732">Signal</keyword>
<organism evidence="2 3">
    <name type="scientific">Heterodera trifolii</name>
    <dbReference type="NCBI Taxonomy" id="157864"/>
    <lineage>
        <taxon>Eukaryota</taxon>
        <taxon>Metazoa</taxon>
        <taxon>Ecdysozoa</taxon>
        <taxon>Nematoda</taxon>
        <taxon>Chromadorea</taxon>
        <taxon>Rhabditida</taxon>
        <taxon>Tylenchina</taxon>
        <taxon>Tylenchomorpha</taxon>
        <taxon>Tylenchoidea</taxon>
        <taxon>Heteroderidae</taxon>
        <taxon>Heteroderinae</taxon>
        <taxon>Heterodera</taxon>
    </lineage>
</organism>
<evidence type="ECO:0000313" key="3">
    <source>
        <dbReference type="Proteomes" id="UP001620626"/>
    </source>
</evidence>
<evidence type="ECO:0000313" key="2">
    <source>
        <dbReference type="EMBL" id="KAL3114725.1"/>
    </source>
</evidence>
<dbReference type="AlphaFoldDB" id="A0ABD2LHM3"/>
<protein>
    <recommendedName>
        <fullName evidence="4">Effector protein</fullName>
    </recommendedName>
</protein>
<feature type="chain" id="PRO_5044845155" description="Effector protein" evidence="1">
    <location>
        <begin position="17"/>
        <end position="349"/>
    </location>
</feature>
<evidence type="ECO:0000256" key="1">
    <source>
        <dbReference type="SAM" id="SignalP"/>
    </source>
</evidence>